<protein>
    <recommendedName>
        <fullName evidence="1">Helicase-associated domain-containing protein</fullName>
    </recommendedName>
</protein>
<proteinExistence type="predicted"/>
<dbReference type="InterPro" id="IPR005114">
    <property type="entry name" value="Helicase_assoc"/>
</dbReference>
<comment type="caution">
    <text evidence="2">The sequence shown here is derived from an EMBL/GenBank/DDBJ whole genome shotgun (WGS) entry which is preliminary data.</text>
</comment>
<accession>A0ABP6SPL7</accession>
<dbReference type="Pfam" id="PF03457">
    <property type="entry name" value="HA"/>
    <property type="match status" value="1"/>
</dbReference>
<evidence type="ECO:0000259" key="1">
    <source>
        <dbReference type="Pfam" id="PF03457"/>
    </source>
</evidence>
<dbReference type="EMBL" id="BAAAYL010000004">
    <property type="protein sequence ID" value="GAA3381396.1"/>
    <property type="molecule type" value="Genomic_DNA"/>
</dbReference>
<organism evidence="2 3">
    <name type="scientific">Streptomyces sannanensis</name>
    <dbReference type="NCBI Taxonomy" id="285536"/>
    <lineage>
        <taxon>Bacteria</taxon>
        <taxon>Bacillati</taxon>
        <taxon>Actinomycetota</taxon>
        <taxon>Actinomycetes</taxon>
        <taxon>Kitasatosporales</taxon>
        <taxon>Streptomycetaceae</taxon>
        <taxon>Streptomyces</taxon>
    </lineage>
</organism>
<dbReference type="RefSeq" id="WP_425586380.1">
    <property type="nucleotide sequence ID" value="NZ_BAAAYL010000004.1"/>
</dbReference>
<dbReference type="Proteomes" id="UP001499990">
    <property type="component" value="Unassembled WGS sequence"/>
</dbReference>
<evidence type="ECO:0000313" key="3">
    <source>
        <dbReference type="Proteomes" id="UP001499990"/>
    </source>
</evidence>
<keyword evidence="3" id="KW-1185">Reference proteome</keyword>
<feature type="domain" description="Helicase-associated" evidence="1">
    <location>
        <begin position="7"/>
        <end position="67"/>
    </location>
</feature>
<name>A0ABP6SPL7_9ACTN</name>
<evidence type="ECO:0000313" key="2">
    <source>
        <dbReference type="EMBL" id="GAA3381396.1"/>
    </source>
</evidence>
<gene>
    <name evidence="2" type="ORF">GCM10020367_72480</name>
</gene>
<reference evidence="3" key="1">
    <citation type="journal article" date="2019" name="Int. J. Syst. Evol. Microbiol.">
        <title>The Global Catalogue of Microorganisms (GCM) 10K type strain sequencing project: providing services to taxonomists for standard genome sequencing and annotation.</title>
        <authorList>
            <consortium name="The Broad Institute Genomics Platform"/>
            <consortium name="The Broad Institute Genome Sequencing Center for Infectious Disease"/>
            <person name="Wu L."/>
            <person name="Ma J."/>
        </authorList>
    </citation>
    <scope>NUCLEOTIDE SEQUENCE [LARGE SCALE GENOMIC DNA]</scope>
    <source>
        <strain evidence="3">JCM 9651</strain>
    </source>
</reference>
<sequence length="133" mass="14953">MVWSVADERFQKNLETARAYYEQHWSLCAPRTAAALDRPLGQWLSNRRRPGALDGHPEWEAALRKIDEHWDPAWPADWQRHYAALRELVREGFGGDVGRHEGHGARGVLAIAELGDDVVGAVLVPGAWRRAGP</sequence>